<dbReference type="EMBL" id="JAQIZT010000001">
    <property type="protein sequence ID" value="KAJ7010937.1"/>
    <property type="molecule type" value="Genomic_DNA"/>
</dbReference>
<name>A0AAD6RLC5_9ROSI</name>
<dbReference type="AlphaFoldDB" id="A0AAD6RLC5"/>
<gene>
    <name evidence="1" type="ORF">NC653_001398</name>
</gene>
<evidence type="ECO:0000313" key="2">
    <source>
        <dbReference type="Proteomes" id="UP001164929"/>
    </source>
</evidence>
<dbReference type="Proteomes" id="UP001164929">
    <property type="component" value="Chromosome 1"/>
</dbReference>
<accession>A0AAD6RLC5</accession>
<protein>
    <submittedName>
        <fullName evidence="1">Uncharacterized protein</fullName>
    </submittedName>
</protein>
<evidence type="ECO:0000313" key="1">
    <source>
        <dbReference type="EMBL" id="KAJ7010937.1"/>
    </source>
</evidence>
<proteinExistence type="predicted"/>
<sequence length="110" mass="12254">MPVKSGLMRRINQSTAYQSETGNPIYRSSCTYGYRGTESSGAANFCGPISIDNHHPGFHHAPIKKFQKRQTALEKRQVVFQVGILVAMATGFRPKCSEYSFQVAIILTEI</sequence>
<reference evidence="1 2" key="1">
    <citation type="journal article" date="2023" name="Mol. Ecol. Resour.">
        <title>Chromosome-level genome assembly of a triploid poplar Populus alba 'Berolinensis'.</title>
        <authorList>
            <person name="Chen S."/>
            <person name="Yu Y."/>
            <person name="Wang X."/>
            <person name="Wang S."/>
            <person name="Zhang T."/>
            <person name="Zhou Y."/>
            <person name="He R."/>
            <person name="Meng N."/>
            <person name="Wang Y."/>
            <person name="Liu W."/>
            <person name="Liu Z."/>
            <person name="Liu J."/>
            <person name="Guo Q."/>
            <person name="Huang H."/>
            <person name="Sederoff R.R."/>
            <person name="Wang G."/>
            <person name="Qu G."/>
            <person name="Chen S."/>
        </authorList>
    </citation>
    <scope>NUCLEOTIDE SEQUENCE [LARGE SCALE GENOMIC DNA]</scope>
    <source>
        <strain evidence="1">SC-2020</strain>
    </source>
</reference>
<organism evidence="1 2">
    <name type="scientific">Populus alba x Populus x berolinensis</name>
    <dbReference type="NCBI Taxonomy" id="444605"/>
    <lineage>
        <taxon>Eukaryota</taxon>
        <taxon>Viridiplantae</taxon>
        <taxon>Streptophyta</taxon>
        <taxon>Embryophyta</taxon>
        <taxon>Tracheophyta</taxon>
        <taxon>Spermatophyta</taxon>
        <taxon>Magnoliopsida</taxon>
        <taxon>eudicotyledons</taxon>
        <taxon>Gunneridae</taxon>
        <taxon>Pentapetalae</taxon>
        <taxon>rosids</taxon>
        <taxon>fabids</taxon>
        <taxon>Malpighiales</taxon>
        <taxon>Salicaceae</taxon>
        <taxon>Saliceae</taxon>
        <taxon>Populus</taxon>
    </lineage>
</organism>
<keyword evidence="2" id="KW-1185">Reference proteome</keyword>
<comment type="caution">
    <text evidence="1">The sequence shown here is derived from an EMBL/GenBank/DDBJ whole genome shotgun (WGS) entry which is preliminary data.</text>
</comment>